<name>A0A0E9PFI6_ANGAN</name>
<protein>
    <submittedName>
        <fullName evidence="1">Uncharacterized protein</fullName>
    </submittedName>
</protein>
<reference evidence="1" key="2">
    <citation type="journal article" date="2015" name="Fish Shellfish Immunol.">
        <title>Early steps in the European eel (Anguilla anguilla)-Vibrio vulnificus interaction in the gills: Role of the RtxA13 toxin.</title>
        <authorList>
            <person name="Callol A."/>
            <person name="Pajuelo D."/>
            <person name="Ebbesson L."/>
            <person name="Teles M."/>
            <person name="MacKenzie S."/>
            <person name="Amaro C."/>
        </authorList>
    </citation>
    <scope>NUCLEOTIDE SEQUENCE</scope>
</reference>
<dbReference type="AlphaFoldDB" id="A0A0E9PFI6"/>
<reference evidence="1" key="1">
    <citation type="submission" date="2014-11" db="EMBL/GenBank/DDBJ databases">
        <authorList>
            <person name="Amaro Gonzalez C."/>
        </authorList>
    </citation>
    <scope>NUCLEOTIDE SEQUENCE</scope>
</reference>
<evidence type="ECO:0000313" key="1">
    <source>
        <dbReference type="EMBL" id="JAH02628.1"/>
    </source>
</evidence>
<dbReference type="EMBL" id="GBXM01105949">
    <property type="protein sequence ID" value="JAH02628.1"/>
    <property type="molecule type" value="Transcribed_RNA"/>
</dbReference>
<proteinExistence type="predicted"/>
<accession>A0A0E9PFI6</accession>
<organism evidence="1">
    <name type="scientific">Anguilla anguilla</name>
    <name type="common">European freshwater eel</name>
    <name type="synonym">Muraena anguilla</name>
    <dbReference type="NCBI Taxonomy" id="7936"/>
    <lineage>
        <taxon>Eukaryota</taxon>
        <taxon>Metazoa</taxon>
        <taxon>Chordata</taxon>
        <taxon>Craniata</taxon>
        <taxon>Vertebrata</taxon>
        <taxon>Euteleostomi</taxon>
        <taxon>Actinopterygii</taxon>
        <taxon>Neopterygii</taxon>
        <taxon>Teleostei</taxon>
        <taxon>Anguilliformes</taxon>
        <taxon>Anguillidae</taxon>
        <taxon>Anguilla</taxon>
    </lineage>
</organism>
<sequence>MAVAAAANSNMITAFSADRLSGLERLLLPNTLHTLLFSLLRNS</sequence>